<dbReference type="EMBL" id="BMAW01013812">
    <property type="protein sequence ID" value="GFT35890.1"/>
    <property type="molecule type" value="Genomic_DNA"/>
</dbReference>
<proteinExistence type="predicted"/>
<comment type="caution">
    <text evidence="2">The sequence shown here is derived from an EMBL/GenBank/DDBJ whole genome shotgun (WGS) entry which is preliminary data.</text>
</comment>
<sequence length="74" mass="8152">MSLSIGKESGRVGEATGSGIQFREGEATERNVWRQARLCLLESLCSRCSAMLRRRTEQVSLPGVPCLTDVAFIH</sequence>
<organism evidence="2 3">
    <name type="scientific">Nephila pilipes</name>
    <name type="common">Giant wood spider</name>
    <name type="synonym">Nephila maculata</name>
    <dbReference type="NCBI Taxonomy" id="299642"/>
    <lineage>
        <taxon>Eukaryota</taxon>
        <taxon>Metazoa</taxon>
        <taxon>Ecdysozoa</taxon>
        <taxon>Arthropoda</taxon>
        <taxon>Chelicerata</taxon>
        <taxon>Arachnida</taxon>
        <taxon>Araneae</taxon>
        <taxon>Araneomorphae</taxon>
        <taxon>Entelegynae</taxon>
        <taxon>Araneoidea</taxon>
        <taxon>Nephilidae</taxon>
        <taxon>Nephila</taxon>
    </lineage>
</organism>
<gene>
    <name evidence="2" type="ORF">NPIL_629391</name>
</gene>
<accession>A0A8X6TMN9</accession>
<evidence type="ECO:0000313" key="3">
    <source>
        <dbReference type="Proteomes" id="UP000887013"/>
    </source>
</evidence>
<feature type="region of interest" description="Disordered" evidence="1">
    <location>
        <begin position="1"/>
        <end position="20"/>
    </location>
</feature>
<dbReference type="Proteomes" id="UP000887013">
    <property type="component" value="Unassembled WGS sequence"/>
</dbReference>
<dbReference type="AlphaFoldDB" id="A0A8X6TMN9"/>
<keyword evidence="3" id="KW-1185">Reference proteome</keyword>
<evidence type="ECO:0000256" key="1">
    <source>
        <dbReference type="SAM" id="MobiDB-lite"/>
    </source>
</evidence>
<reference evidence="2" key="1">
    <citation type="submission" date="2020-08" db="EMBL/GenBank/DDBJ databases">
        <title>Multicomponent nature underlies the extraordinary mechanical properties of spider dragline silk.</title>
        <authorList>
            <person name="Kono N."/>
            <person name="Nakamura H."/>
            <person name="Mori M."/>
            <person name="Yoshida Y."/>
            <person name="Ohtoshi R."/>
            <person name="Malay A.D."/>
            <person name="Moran D.A.P."/>
            <person name="Tomita M."/>
            <person name="Numata K."/>
            <person name="Arakawa K."/>
        </authorList>
    </citation>
    <scope>NUCLEOTIDE SEQUENCE</scope>
</reference>
<name>A0A8X6TMN9_NEPPI</name>
<evidence type="ECO:0000313" key="2">
    <source>
        <dbReference type="EMBL" id="GFT35890.1"/>
    </source>
</evidence>
<protein>
    <submittedName>
        <fullName evidence="2">Uncharacterized protein</fullName>
    </submittedName>
</protein>